<protein>
    <submittedName>
        <fullName evidence="2">Uncharacterized protein</fullName>
    </submittedName>
</protein>
<gene>
    <name evidence="2" type="ORF">LCGC14_2262520</name>
</gene>
<keyword evidence="1" id="KW-0472">Membrane</keyword>
<keyword evidence="1" id="KW-0812">Transmembrane</keyword>
<dbReference type="EMBL" id="LAZR01031099">
    <property type="protein sequence ID" value="KKL54724.1"/>
    <property type="molecule type" value="Genomic_DNA"/>
</dbReference>
<organism evidence="2">
    <name type="scientific">marine sediment metagenome</name>
    <dbReference type="NCBI Taxonomy" id="412755"/>
    <lineage>
        <taxon>unclassified sequences</taxon>
        <taxon>metagenomes</taxon>
        <taxon>ecological metagenomes</taxon>
    </lineage>
</organism>
<reference evidence="2" key="1">
    <citation type="journal article" date="2015" name="Nature">
        <title>Complex archaea that bridge the gap between prokaryotes and eukaryotes.</title>
        <authorList>
            <person name="Spang A."/>
            <person name="Saw J.H."/>
            <person name="Jorgensen S.L."/>
            <person name="Zaremba-Niedzwiedzka K."/>
            <person name="Martijn J."/>
            <person name="Lind A.E."/>
            <person name="van Eijk R."/>
            <person name="Schleper C."/>
            <person name="Guy L."/>
            <person name="Ettema T.J."/>
        </authorList>
    </citation>
    <scope>NUCLEOTIDE SEQUENCE</scope>
</reference>
<dbReference type="AlphaFoldDB" id="A0A0F9CZF8"/>
<sequence>MQRNSYLTGLFNWNMKTFLDFLAVIFLLIVMIMYLPFVALFNLKENER</sequence>
<evidence type="ECO:0000313" key="2">
    <source>
        <dbReference type="EMBL" id="KKL54724.1"/>
    </source>
</evidence>
<proteinExistence type="predicted"/>
<accession>A0A0F9CZF8</accession>
<keyword evidence="1" id="KW-1133">Transmembrane helix</keyword>
<name>A0A0F9CZF8_9ZZZZ</name>
<comment type="caution">
    <text evidence="2">The sequence shown here is derived from an EMBL/GenBank/DDBJ whole genome shotgun (WGS) entry which is preliminary data.</text>
</comment>
<feature type="transmembrane region" description="Helical" evidence="1">
    <location>
        <begin position="21"/>
        <end position="43"/>
    </location>
</feature>
<evidence type="ECO:0000256" key="1">
    <source>
        <dbReference type="SAM" id="Phobius"/>
    </source>
</evidence>